<feature type="binding site" description="axial binding residue" evidence="13">
    <location>
        <position position="498"/>
    </location>
    <ligand>
        <name>heme</name>
        <dbReference type="ChEBI" id="CHEBI:30413"/>
    </ligand>
    <ligandPart>
        <name>Fe</name>
        <dbReference type="ChEBI" id="CHEBI:18248"/>
    </ligandPart>
</feature>
<sequence>MSRVLLAAFTVWLTKLVVDKTLSFRSAVRGLSPSPYAGVLWLHPFRNAALLLGSWFPTPSQIGSWYAKFTPYAKHGSTALASVVLWGSVPTIWLADAEGIKIVTGEATVFQKDVEAYEPLTFYGDNVVSTEGAKWRRHRKVANPAFNEVGNAFVWVETVRVVNEWFTELDATQQDNKTVTLDAAKDLIQVTLLVISSAGFGRRASWRQDASTVPPPGQLMAFRPAVFAAVGHLFTKVLTPQWLYALAERIYIPVIGRLVRDTNHAYEALRLQILDLVALSRAWVVASKVSDMDAGLLRNLVEANMATQEDEDVTAHSYKSLTDDELLSNSFSFLLAGHETTAHSLSFAVALLALYPDVQQKIYEETCALWPDGTPTTASASSYKESMPRLSYTLAMFHETIRLFPAIVRLAKQVHADATIPAHRFTTTARGEIDDIQDISISVKAGSVVMVDILGLHMNPMYWGSDVADFKPERFVDTESYRWPRDAFVAFSAGPRNCIGQRFALTESVCFIASLARNYEISVPQNLRMKSFEEQKREMLRWRSGVTMTPTNCVRDDMLPRVVLIKASASIEYLFASTWNIPPLSHTSIFSSLRRQCAHSPRCPYVCFCTCTEPLPRRSPMSRVLVAAFVVWLTKVLVDKTLSFRSAVRGLDTSPYAGVLWLHPFRPFAQFAGRWFPHSKPDRLVVREIHAICATRKHGSWLEGIKTITGEATVFQKDVEAYKSLNFYGENILGTEGAKWRRHRKVANPAFNETGNAFVWMETVRVVNQWFVELDAKQDNKSITLNAAKELLQVTLLVISSAGFGRRVSWHENTSTMAPPGQLMAFGPAVFASVKHRFTKVLAPRWLYALAERAYIPVIGRIVQDTNHAYAALKMHILDLVALSRAWVVAGKVSDMDAGLLRNLVEANMAAQGDEDVTQHSYKSLTDGELLSDSFSFLFAGHETTAHSVSFAVALLALYPDVQRRIYDETHTLWPDGVPTTASALSYKESMPRLPYTLATFHETIRLFPAVVRLLKQVHADATIPAHRFTTSSEGKIGDIQDVSVSLKTGSVVMIDILGLHMNPMYWGPDVADFKPERFLDTESYRWPRDAFVPFSTGPRNCIGQRFALTEGVCLIASLVRNYEISVPQNLRVKPFEEQKREMLRWRPGVSMTPTNCVVSLRHRS</sequence>
<dbReference type="GO" id="GO:0016705">
    <property type="term" value="F:oxidoreductase activity, acting on paired donors, with incorporation or reduction of molecular oxygen"/>
    <property type="evidence" value="ECO:0007669"/>
    <property type="project" value="InterPro"/>
</dbReference>
<evidence type="ECO:0000256" key="3">
    <source>
        <dbReference type="ARBA" id="ARBA00004721"/>
    </source>
</evidence>
<evidence type="ECO:0000256" key="9">
    <source>
        <dbReference type="ARBA" id="ARBA00023002"/>
    </source>
</evidence>
<evidence type="ECO:0000256" key="14">
    <source>
        <dbReference type="SAM" id="SignalP"/>
    </source>
</evidence>
<dbReference type="SUPFAM" id="SSF48264">
    <property type="entry name" value="Cytochrome P450"/>
    <property type="match status" value="2"/>
</dbReference>
<evidence type="ECO:0000256" key="4">
    <source>
        <dbReference type="ARBA" id="ARBA00010617"/>
    </source>
</evidence>
<comment type="similarity">
    <text evidence="4">Belongs to the cytochrome P450 family.</text>
</comment>
<feature type="signal peptide" evidence="14">
    <location>
        <begin position="1"/>
        <end position="23"/>
    </location>
</feature>
<evidence type="ECO:0000256" key="12">
    <source>
        <dbReference type="ARBA" id="ARBA00023136"/>
    </source>
</evidence>
<dbReference type="GO" id="GO:0020037">
    <property type="term" value="F:heme binding"/>
    <property type="evidence" value="ECO:0007669"/>
    <property type="project" value="InterPro"/>
</dbReference>
<keyword evidence="10 13" id="KW-0408">Iron</keyword>
<dbReference type="InterPro" id="IPR017972">
    <property type="entry name" value="Cyt_P450_CS"/>
</dbReference>
<dbReference type="InterPro" id="IPR002401">
    <property type="entry name" value="Cyt_P450_E_grp-I"/>
</dbReference>
<dbReference type="OrthoDB" id="1470350at2759"/>
<keyword evidence="8" id="KW-1133">Transmembrane helix</keyword>
<reference evidence="15" key="1">
    <citation type="submission" date="2020-05" db="EMBL/GenBank/DDBJ databases">
        <title>Mycena genomes resolve the evolution of fungal bioluminescence.</title>
        <authorList>
            <person name="Tsai I.J."/>
        </authorList>
    </citation>
    <scope>NUCLEOTIDE SEQUENCE</scope>
    <source>
        <strain evidence="15">160909Yilan</strain>
    </source>
</reference>
<evidence type="ECO:0000256" key="5">
    <source>
        <dbReference type="ARBA" id="ARBA00022617"/>
    </source>
</evidence>
<dbReference type="AlphaFoldDB" id="A0A8H6Y417"/>
<organism evidence="15 16">
    <name type="scientific">Mycena sanguinolenta</name>
    <dbReference type="NCBI Taxonomy" id="230812"/>
    <lineage>
        <taxon>Eukaryota</taxon>
        <taxon>Fungi</taxon>
        <taxon>Dikarya</taxon>
        <taxon>Basidiomycota</taxon>
        <taxon>Agaricomycotina</taxon>
        <taxon>Agaricomycetes</taxon>
        <taxon>Agaricomycetidae</taxon>
        <taxon>Agaricales</taxon>
        <taxon>Marasmiineae</taxon>
        <taxon>Mycenaceae</taxon>
        <taxon>Mycena</taxon>
    </lineage>
</organism>
<dbReference type="PRINTS" id="PR00463">
    <property type="entry name" value="EP450I"/>
</dbReference>
<dbReference type="InterPro" id="IPR001128">
    <property type="entry name" value="Cyt_P450"/>
</dbReference>
<keyword evidence="5 13" id="KW-0349">Heme</keyword>
<keyword evidence="12" id="KW-0472">Membrane</keyword>
<keyword evidence="14" id="KW-0732">Signal</keyword>
<protein>
    <submittedName>
        <fullName evidence="15">Cytochrome P450</fullName>
    </submittedName>
</protein>
<comment type="cofactor">
    <cofactor evidence="1 13">
        <name>heme</name>
        <dbReference type="ChEBI" id="CHEBI:30413"/>
    </cofactor>
</comment>
<proteinExistence type="inferred from homology"/>
<evidence type="ECO:0000313" key="16">
    <source>
        <dbReference type="Proteomes" id="UP000623467"/>
    </source>
</evidence>
<dbReference type="PANTHER" id="PTHR24305">
    <property type="entry name" value="CYTOCHROME P450"/>
    <property type="match status" value="1"/>
</dbReference>
<evidence type="ECO:0000256" key="8">
    <source>
        <dbReference type="ARBA" id="ARBA00022989"/>
    </source>
</evidence>
<evidence type="ECO:0000256" key="7">
    <source>
        <dbReference type="ARBA" id="ARBA00022723"/>
    </source>
</evidence>
<dbReference type="Gene3D" id="1.10.630.10">
    <property type="entry name" value="Cytochrome P450"/>
    <property type="match status" value="2"/>
</dbReference>
<keyword evidence="11" id="KW-0503">Monooxygenase</keyword>
<accession>A0A8H6Y417</accession>
<dbReference type="InterPro" id="IPR036396">
    <property type="entry name" value="Cyt_P450_sf"/>
</dbReference>
<evidence type="ECO:0000256" key="10">
    <source>
        <dbReference type="ARBA" id="ARBA00023004"/>
    </source>
</evidence>
<keyword evidence="7 13" id="KW-0479">Metal-binding</keyword>
<keyword evidence="16" id="KW-1185">Reference proteome</keyword>
<evidence type="ECO:0000256" key="13">
    <source>
        <dbReference type="PIRSR" id="PIRSR602401-1"/>
    </source>
</evidence>
<comment type="subcellular location">
    <subcellularLocation>
        <location evidence="2">Membrane</location>
    </subcellularLocation>
</comment>
<evidence type="ECO:0000256" key="2">
    <source>
        <dbReference type="ARBA" id="ARBA00004370"/>
    </source>
</evidence>
<gene>
    <name evidence="15" type="ORF">MSAN_01568200</name>
</gene>
<evidence type="ECO:0000256" key="6">
    <source>
        <dbReference type="ARBA" id="ARBA00022692"/>
    </source>
</evidence>
<dbReference type="PRINTS" id="PR00385">
    <property type="entry name" value="P450"/>
</dbReference>
<dbReference type="Pfam" id="PF00067">
    <property type="entry name" value="p450"/>
    <property type="match status" value="2"/>
</dbReference>
<dbReference type="GO" id="GO:0004497">
    <property type="term" value="F:monooxygenase activity"/>
    <property type="evidence" value="ECO:0007669"/>
    <property type="project" value="UniProtKB-KW"/>
</dbReference>
<dbReference type="PROSITE" id="PS00086">
    <property type="entry name" value="CYTOCHROME_P450"/>
    <property type="match status" value="2"/>
</dbReference>
<dbReference type="InterPro" id="IPR050121">
    <property type="entry name" value="Cytochrome_P450_monoxygenase"/>
</dbReference>
<keyword evidence="6" id="KW-0812">Transmembrane</keyword>
<evidence type="ECO:0000256" key="1">
    <source>
        <dbReference type="ARBA" id="ARBA00001971"/>
    </source>
</evidence>
<comment type="caution">
    <text evidence="15">The sequence shown here is derived from an EMBL/GenBank/DDBJ whole genome shotgun (WGS) entry which is preliminary data.</text>
</comment>
<evidence type="ECO:0000256" key="11">
    <source>
        <dbReference type="ARBA" id="ARBA00023033"/>
    </source>
</evidence>
<comment type="pathway">
    <text evidence="3">Secondary metabolite biosynthesis; terpenoid biosynthesis.</text>
</comment>
<dbReference type="GO" id="GO:0005506">
    <property type="term" value="F:iron ion binding"/>
    <property type="evidence" value="ECO:0007669"/>
    <property type="project" value="InterPro"/>
</dbReference>
<dbReference type="EMBL" id="JACAZH010000013">
    <property type="protein sequence ID" value="KAF7351367.1"/>
    <property type="molecule type" value="Genomic_DNA"/>
</dbReference>
<dbReference type="Proteomes" id="UP000623467">
    <property type="component" value="Unassembled WGS sequence"/>
</dbReference>
<evidence type="ECO:0000313" key="15">
    <source>
        <dbReference type="EMBL" id="KAF7351367.1"/>
    </source>
</evidence>
<dbReference type="PANTHER" id="PTHR24305:SF166">
    <property type="entry name" value="CYTOCHROME P450 12A4, MITOCHONDRIAL-RELATED"/>
    <property type="match status" value="1"/>
</dbReference>
<dbReference type="GO" id="GO:0016020">
    <property type="term" value="C:membrane"/>
    <property type="evidence" value="ECO:0007669"/>
    <property type="project" value="UniProtKB-SubCell"/>
</dbReference>
<name>A0A8H6Y417_9AGAR</name>
<keyword evidence="9" id="KW-0560">Oxidoreductase</keyword>
<feature type="chain" id="PRO_5034690003" evidence="14">
    <location>
        <begin position="24"/>
        <end position="1165"/>
    </location>
</feature>